<proteinExistence type="predicted"/>
<organism evidence="2 3">
    <name type="scientific">Acrobeloides nanus</name>
    <dbReference type="NCBI Taxonomy" id="290746"/>
    <lineage>
        <taxon>Eukaryota</taxon>
        <taxon>Metazoa</taxon>
        <taxon>Ecdysozoa</taxon>
        <taxon>Nematoda</taxon>
        <taxon>Chromadorea</taxon>
        <taxon>Rhabditida</taxon>
        <taxon>Tylenchina</taxon>
        <taxon>Cephalobomorpha</taxon>
        <taxon>Cephaloboidea</taxon>
        <taxon>Cephalobidae</taxon>
        <taxon>Acrobeloides</taxon>
    </lineage>
</organism>
<evidence type="ECO:0000313" key="2">
    <source>
        <dbReference type="Proteomes" id="UP000887540"/>
    </source>
</evidence>
<feature type="compositionally biased region" description="Acidic residues" evidence="1">
    <location>
        <begin position="182"/>
        <end position="194"/>
    </location>
</feature>
<feature type="region of interest" description="Disordered" evidence="1">
    <location>
        <begin position="166"/>
        <end position="195"/>
    </location>
</feature>
<protein>
    <submittedName>
        <fullName evidence="3">Uncharacterized protein</fullName>
    </submittedName>
</protein>
<accession>A0A914EFJ6</accession>
<dbReference type="Proteomes" id="UP000887540">
    <property type="component" value="Unplaced"/>
</dbReference>
<keyword evidence="2" id="KW-1185">Reference proteome</keyword>
<evidence type="ECO:0000256" key="1">
    <source>
        <dbReference type="SAM" id="MobiDB-lite"/>
    </source>
</evidence>
<sequence>MYSISRQNSDLGYNKEQEQDSYSKFIRTYRRPGRPRKDKQLAETIWENLPERNIFPMKKRRKENEELVQMIRDRKETLFSFITPSLSGEEKAFHWLRIFQECVKLGHFWTKEKERGGRKRDVNFLRHSKWNQIRNGTMLKIDRSRKNNVPLDLTKVDKMVLEIIGTTPTEDMEESNSNFDSPENEEDEEFEEEANYSGYVETPASMRSTTLADVKSEAAYSIKKEHTGYEEEHQEDEPESSSGTQSLVHYPKLSTVKQNETDNQQEPQCVDQLTTHHKQAKEEYRRTKHAYRKMMLKNAELMEELQRLKVMRLCREMGIPEARAKEMIAEVEEEPIYF</sequence>
<name>A0A914EFJ6_9BILA</name>
<evidence type="ECO:0000313" key="3">
    <source>
        <dbReference type="WBParaSite" id="ACRNAN_scaffold773.g18088.t1"/>
    </source>
</evidence>
<dbReference type="AlphaFoldDB" id="A0A914EFJ6"/>
<reference evidence="3" key="1">
    <citation type="submission" date="2022-11" db="UniProtKB">
        <authorList>
            <consortium name="WormBaseParasite"/>
        </authorList>
    </citation>
    <scope>IDENTIFICATION</scope>
</reference>
<feature type="region of interest" description="Disordered" evidence="1">
    <location>
        <begin position="226"/>
        <end position="245"/>
    </location>
</feature>
<dbReference type="WBParaSite" id="ACRNAN_scaffold773.g18088.t1">
    <property type="protein sequence ID" value="ACRNAN_scaffold773.g18088.t1"/>
    <property type="gene ID" value="ACRNAN_scaffold773.g18088"/>
</dbReference>